<keyword evidence="5" id="KW-0472">Membrane</keyword>
<evidence type="ECO:0000313" key="7">
    <source>
        <dbReference type="EMBL" id="KAK8969130.1"/>
    </source>
</evidence>
<dbReference type="SUPFAM" id="SSF57850">
    <property type="entry name" value="RING/U-box"/>
    <property type="match status" value="1"/>
</dbReference>
<sequence>MQWILIAVNLDLIIILAALLCAMTCILGLALVERCTWFLRCFFCFRRNHAASPDPKQRAQVEGFVVASKDIFRRRCVAGEQMVKCLIYLAEFAHGDEVRILPQCGHDFHVGCVDMWLRSHSSCPSYRQIFIVAPSFR</sequence>
<keyword evidence="5" id="KW-0812">Transmembrane</keyword>
<dbReference type="Gene3D" id="3.30.40.10">
    <property type="entry name" value="Zinc/RING finger domain, C3HC4 (zinc finger)"/>
    <property type="match status" value="1"/>
</dbReference>
<protein>
    <submittedName>
        <fullName evidence="7">RING-H2 finger protein ATL8</fullName>
    </submittedName>
</protein>
<evidence type="ECO:0000313" key="8">
    <source>
        <dbReference type="Proteomes" id="UP001412067"/>
    </source>
</evidence>
<keyword evidence="8" id="KW-1185">Reference proteome</keyword>
<dbReference type="PANTHER" id="PTHR45798">
    <property type="entry name" value="RING-H2 FINGER PROTEIN ATL61-RELATED-RELATED"/>
    <property type="match status" value="1"/>
</dbReference>
<feature type="transmembrane region" description="Helical" evidence="5">
    <location>
        <begin position="12"/>
        <end position="32"/>
    </location>
</feature>
<evidence type="ECO:0000256" key="3">
    <source>
        <dbReference type="ARBA" id="ARBA00022833"/>
    </source>
</evidence>
<proteinExistence type="predicted"/>
<evidence type="ECO:0000256" key="2">
    <source>
        <dbReference type="ARBA" id="ARBA00022771"/>
    </source>
</evidence>
<keyword evidence="3" id="KW-0862">Zinc</keyword>
<dbReference type="InterPro" id="IPR001841">
    <property type="entry name" value="Znf_RING"/>
</dbReference>
<evidence type="ECO:0000259" key="6">
    <source>
        <dbReference type="PROSITE" id="PS50089"/>
    </source>
</evidence>
<dbReference type="Pfam" id="PF13639">
    <property type="entry name" value="zf-RING_2"/>
    <property type="match status" value="1"/>
</dbReference>
<evidence type="ECO:0000256" key="4">
    <source>
        <dbReference type="PROSITE-ProRule" id="PRU00175"/>
    </source>
</evidence>
<feature type="domain" description="RING-type" evidence="6">
    <location>
        <begin position="85"/>
        <end position="127"/>
    </location>
</feature>
<dbReference type="InterPro" id="IPR052788">
    <property type="entry name" value="RING-type_E3_ligase_ATL"/>
</dbReference>
<accession>A0ABR2MY14</accession>
<evidence type="ECO:0000256" key="1">
    <source>
        <dbReference type="ARBA" id="ARBA00022723"/>
    </source>
</evidence>
<dbReference type="PANTHER" id="PTHR45798:SF97">
    <property type="entry name" value="ALCOHOL-SENSITIVE RING FINGER PROTEIN 1"/>
    <property type="match status" value="1"/>
</dbReference>
<keyword evidence="1" id="KW-0479">Metal-binding</keyword>
<dbReference type="InterPro" id="IPR013083">
    <property type="entry name" value="Znf_RING/FYVE/PHD"/>
</dbReference>
<keyword evidence="5" id="KW-1133">Transmembrane helix</keyword>
<evidence type="ECO:0000256" key="5">
    <source>
        <dbReference type="SAM" id="Phobius"/>
    </source>
</evidence>
<organism evidence="7 8">
    <name type="scientific">Platanthera guangdongensis</name>
    <dbReference type="NCBI Taxonomy" id="2320717"/>
    <lineage>
        <taxon>Eukaryota</taxon>
        <taxon>Viridiplantae</taxon>
        <taxon>Streptophyta</taxon>
        <taxon>Embryophyta</taxon>
        <taxon>Tracheophyta</taxon>
        <taxon>Spermatophyta</taxon>
        <taxon>Magnoliopsida</taxon>
        <taxon>Liliopsida</taxon>
        <taxon>Asparagales</taxon>
        <taxon>Orchidaceae</taxon>
        <taxon>Orchidoideae</taxon>
        <taxon>Orchideae</taxon>
        <taxon>Orchidinae</taxon>
        <taxon>Platanthera</taxon>
    </lineage>
</organism>
<comment type="caution">
    <text evidence="7">The sequence shown here is derived from an EMBL/GenBank/DDBJ whole genome shotgun (WGS) entry which is preliminary data.</text>
</comment>
<dbReference type="EMBL" id="JBBWWR010000003">
    <property type="protein sequence ID" value="KAK8969130.1"/>
    <property type="molecule type" value="Genomic_DNA"/>
</dbReference>
<gene>
    <name evidence="7" type="primary">ATL8</name>
    <name evidence="7" type="ORF">KSP40_PGU021379</name>
</gene>
<name>A0ABR2MY14_9ASPA</name>
<dbReference type="Proteomes" id="UP001412067">
    <property type="component" value="Unassembled WGS sequence"/>
</dbReference>
<keyword evidence="2 4" id="KW-0863">Zinc-finger</keyword>
<dbReference type="PROSITE" id="PS50089">
    <property type="entry name" value="ZF_RING_2"/>
    <property type="match status" value="1"/>
</dbReference>
<reference evidence="7 8" key="1">
    <citation type="journal article" date="2022" name="Nat. Plants">
        <title>Genomes of leafy and leafless Platanthera orchids illuminate the evolution of mycoheterotrophy.</title>
        <authorList>
            <person name="Li M.H."/>
            <person name="Liu K.W."/>
            <person name="Li Z."/>
            <person name="Lu H.C."/>
            <person name="Ye Q.L."/>
            <person name="Zhang D."/>
            <person name="Wang J.Y."/>
            <person name="Li Y.F."/>
            <person name="Zhong Z.M."/>
            <person name="Liu X."/>
            <person name="Yu X."/>
            <person name="Liu D.K."/>
            <person name="Tu X.D."/>
            <person name="Liu B."/>
            <person name="Hao Y."/>
            <person name="Liao X.Y."/>
            <person name="Jiang Y.T."/>
            <person name="Sun W.H."/>
            <person name="Chen J."/>
            <person name="Chen Y.Q."/>
            <person name="Ai Y."/>
            <person name="Zhai J.W."/>
            <person name="Wu S.S."/>
            <person name="Zhou Z."/>
            <person name="Hsiao Y.Y."/>
            <person name="Wu W.L."/>
            <person name="Chen Y.Y."/>
            <person name="Lin Y.F."/>
            <person name="Hsu J.L."/>
            <person name="Li C.Y."/>
            <person name="Wang Z.W."/>
            <person name="Zhao X."/>
            <person name="Zhong W.Y."/>
            <person name="Ma X.K."/>
            <person name="Ma L."/>
            <person name="Huang J."/>
            <person name="Chen G.Z."/>
            <person name="Huang M.Z."/>
            <person name="Huang L."/>
            <person name="Peng D.H."/>
            <person name="Luo Y.B."/>
            <person name="Zou S.Q."/>
            <person name="Chen S.P."/>
            <person name="Lan S."/>
            <person name="Tsai W.C."/>
            <person name="Van de Peer Y."/>
            <person name="Liu Z.J."/>
        </authorList>
    </citation>
    <scope>NUCLEOTIDE SEQUENCE [LARGE SCALE GENOMIC DNA]</scope>
    <source>
        <strain evidence="7">Lor288</strain>
    </source>
</reference>